<proteinExistence type="predicted"/>
<feature type="region of interest" description="Disordered" evidence="1">
    <location>
        <begin position="76"/>
        <end position="105"/>
    </location>
</feature>
<name>A0A9P5ZDU7_9AGAR</name>
<dbReference type="Proteomes" id="UP000807469">
    <property type="component" value="Unassembled WGS sequence"/>
</dbReference>
<reference evidence="2" key="1">
    <citation type="submission" date="2020-11" db="EMBL/GenBank/DDBJ databases">
        <authorList>
            <consortium name="DOE Joint Genome Institute"/>
            <person name="Ahrendt S."/>
            <person name="Riley R."/>
            <person name="Andreopoulos W."/>
            <person name="Labutti K."/>
            <person name="Pangilinan J."/>
            <person name="Ruiz-Duenas F.J."/>
            <person name="Barrasa J.M."/>
            <person name="Sanchez-Garcia M."/>
            <person name="Camarero S."/>
            <person name="Miyauchi S."/>
            <person name="Serrano A."/>
            <person name="Linde D."/>
            <person name="Babiker R."/>
            <person name="Drula E."/>
            <person name="Ayuso-Fernandez I."/>
            <person name="Pacheco R."/>
            <person name="Padilla G."/>
            <person name="Ferreira P."/>
            <person name="Barriuso J."/>
            <person name="Kellner H."/>
            <person name="Castanera R."/>
            <person name="Alfaro M."/>
            <person name="Ramirez L."/>
            <person name="Pisabarro A.G."/>
            <person name="Kuo A."/>
            <person name="Tritt A."/>
            <person name="Lipzen A."/>
            <person name="He G."/>
            <person name="Yan M."/>
            <person name="Ng V."/>
            <person name="Cullen D."/>
            <person name="Martin F."/>
            <person name="Rosso M.-N."/>
            <person name="Henrissat B."/>
            <person name="Hibbett D."/>
            <person name="Martinez A.T."/>
            <person name="Grigoriev I.V."/>
        </authorList>
    </citation>
    <scope>NUCLEOTIDE SEQUENCE</scope>
    <source>
        <strain evidence="2">CIRM-BRFM 674</strain>
    </source>
</reference>
<dbReference type="EMBL" id="MU155134">
    <property type="protein sequence ID" value="KAF9485621.1"/>
    <property type="molecule type" value="Genomic_DNA"/>
</dbReference>
<evidence type="ECO:0000313" key="2">
    <source>
        <dbReference type="EMBL" id="KAF9485621.1"/>
    </source>
</evidence>
<dbReference type="AlphaFoldDB" id="A0A9P5ZDU7"/>
<evidence type="ECO:0000313" key="3">
    <source>
        <dbReference type="Proteomes" id="UP000807469"/>
    </source>
</evidence>
<feature type="region of interest" description="Disordered" evidence="1">
    <location>
        <begin position="1"/>
        <end position="26"/>
    </location>
</feature>
<evidence type="ECO:0000256" key="1">
    <source>
        <dbReference type="SAM" id="MobiDB-lite"/>
    </source>
</evidence>
<organism evidence="2 3">
    <name type="scientific">Pholiota conissans</name>
    <dbReference type="NCBI Taxonomy" id="109636"/>
    <lineage>
        <taxon>Eukaryota</taxon>
        <taxon>Fungi</taxon>
        <taxon>Dikarya</taxon>
        <taxon>Basidiomycota</taxon>
        <taxon>Agaricomycotina</taxon>
        <taxon>Agaricomycetes</taxon>
        <taxon>Agaricomycetidae</taxon>
        <taxon>Agaricales</taxon>
        <taxon>Agaricineae</taxon>
        <taxon>Strophariaceae</taxon>
        <taxon>Pholiota</taxon>
    </lineage>
</organism>
<sequence length="151" mass="17189">MPSESPAPPPPLFHSPIGAGPPGSFQVGRENTLKVPFREKIMLPGKLNNKFETQRRLPFVTGAKWHTRAVRFDPRRNFQLSDDRRESPNHGEKIASRTVPRRSGASAYLRQTKQGETEVHAATSHFFSQDRLRQDGTAQLSFRQRHRAGFF</sequence>
<keyword evidence="3" id="KW-1185">Reference proteome</keyword>
<accession>A0A9P5ZDU7</accession>
<gene>
    <name evidence="2" type="ORF">BDN70DRAFT_889940</name>
</gene>
<feature type="compositionally biased region" description="Pro residues" evidence="1">
    <location>
        <begin position="1"/>
        <end position="13"/>
    </location>
</feature>
<protein>
    <submittedName>
        <fullName evidence="2">Uncharacterized protein</fullName>
    </submittedName>
</protein>
<comment type="caution">
    <text evidence="2">The sequence shown here is derived from an EMBL/GenBank/DDBJ whole genome shotgun (WGS) entry which is preliminary data.</text>
</comment>
<feature type="compositionally biased region" description="Basic and acidic residues" evidence="1">
    <location>
        <begin position="76"/>
        <end position="95"/>
    </location>
</feature>